<keyword evidence="7" id="KW-1185">Reference proteome</keyword>
<dbReference type="PROSITE" id="PS00868">
    <property type="entry name" value="CYS_MET_METAB_PP"/>
    <property type="match status" value="1"/>
</dbReference>
<comment type="caution">
    <text evidence="6">The sequence shown here is derived from an EMBL/GenBank/DDBJ whole genome shotgun (WGS) entry which is preliminary data.</text>
</comment>
<evidence type="ECO:0000313" key="7">
    <source>
        <dbReference type="Proteomes" id="UP000028006"/>
    </source>
</evidence>
<sequence length="406" mass="44837">MSALISGNSMKDNDKITSDWAFETQAIRAGSIRSGEREHSEAIYLTSSFAYDSAAQAQAVFAGDEEGNVYSRYTNPSIKMFEDRMAALEGGEMACASSSGMAAILGMCMGLLQARDHVICSRSVFGTTFTIFAKYLDKFGVKTTFVDFTDYQQWRNAMRPETKLLFLETPSNPRGEVVDLELMASIAHENDAYLMVDNCFCTPALQQPLKLGADIVVHSATKYIDGQGRCMGGVAVGKAELIEEMHLWQRAAGACLSPFNAWNFYKGLETLSLRMEAHCRNTLALAQWLNEHPAVEVVHYSGLPSHLGHELARRQQKGFGGVLAFEVRGGRQQAWTVLDNVQIMSRTANLGDTRTTITHPATTTHCRLSDEDKARSGITENLVRIAVGLENIEDLKRDLERGLSQL</sequence>
<evidence type="ECO:0000256" key="1">
    <source>
        <dbReference type="ARBA" id="ARBA00001933"/>
    </source>
</evidence>
<dbReference type="SUPFAM" id="SSF53383">
    <property type="entry name" value="PLP-dependent transferases"/>
    <property type="match status" value="1"/>
</dbReference>
<dbReference type="InterPro" id="IPR015421">
    <property type="entry name" value="PyrdxlP-dep_Trfase_major"/>
</dbReference>
<dbReference type="FunFam" id="3.40.640.10:FF:000046">
    <property type="entry name" value="Cystathionine gamma-lyase"/>
    <property type="match status" value="1"/>
</dbReference>
<dbReference type="GO" id="GO:0030170">
    <property type="term" value="F:pyridoxal phosphate binding"/>
    <property type="evidence" value="ECO:0007669"/>
    <property type="project" value="UniProtKB-UniRule"/>
</dbReference>
<dbReference type="GO" id="GO:0071268">
    <property type="term" value="P:homocysteine biosynthetic process"/>
    <property type="evidence" value="ECO:0007669"/>
    <property type="project" value="InterPro"/>
</dbReference>
<dbReference type="eggNOG" id="COG0626">
    <property type="taxonomic scope" value="Bacteria"/>
</dbReference>
<keyword evidence="3" id="KW-0028">Amino-acid biosynthesis</keyword>
<dbReference type="InterPro" id="IPR015422">
    <property type="entry name" value="PyrdxlP-dep_Trfase_small"/>
</dbReference>
<comment type="cofactor">
    <cofactor evidence="1 3 5">
        <name>pyridoxal 5'-phosphate</name>
        <dbReference type="ChEBI" id="CHEBI:597326"/>
    </cofactor>
</comment>
<dbReference type="HAMAP" id="MF_02056">
    <property type="entry name" value="MetZ"/>
    <property type="match status" value="1"/>
</dbReference>
<reference evidence="6 7" key="1">
    <citation type="submission" date="2014-06" db="EMBL/GenBank/DDBJ databases">
        <title>Whole Genome Sequences of Three Symbiotic Endozoicomonas Bacteria.</title>
        <authorList>
            <person name="Neave M.J."/>
            <person name="Apprill A."/>
            <person name="Voolstra C.R."/>
        </authorList>
    </citation>
    <scope>NUCLEOTIDE SEQUENCE [LARGE SCALE GENOMIC DNA]</scope>
    <source>
        <strain evidence="6 7">LMG 24815</strain>
    </source>
</reference>
<dbReference type="Proteomes" id="UP000028006">
    <property type="component" value="Unassembled WGS sequence"/>
</dbReference>
<evidence type="ECO:0000256" key="5">
    <source>
        <dbReference type="RuleBase" id="RU362118"/>
    </source>
</evidence>
<keyword evidence="3" id="KW-0808">Transferase</keyword>
<comment type="pathway">
    <text evidence="3">Amino-acid biosynthesis; L-methionine biosynthesis via de novo pathway; L-homocysteine from O-succinyl-L-homoserine: step 1/1.</text>
</comment>
<dbReference type="InterPro" id="IPR054542">
    <property type="entry name" value="Cys_met_metab_PP"/>
</dbReference>
<evidence type="ECO:0000256" key="2">
    <source>
        <dbReference type="ARBA" id="ARBA00022898"/>
    </source>
</evidence>
<dbReference type="GO" id="GO:0019346">
    <property type="term" value="P:transsulfuration"/>
    <property type="evidence" value="ECO:0007669"/>
    <property type="project" value="InterPro"/>
</dbReference>
<dbReference type="GO" id="GO:0071266">
    <property type="term" value="P:'de novo' L-methionine biosynthetic process"/>
    <property type="evidence" value="ECO:0007669"/>
    <property type="project" value="UniProtKB-UniRule"/>
</dbReference>
<protein>
    <recommendedName>
        <fullName evidence="3">O-succinylhomoserine sulfhydrylase</fullName>
        <shortName evidence="3">OSH sulfhydrylase</shortName>
        <shortName evidence="3">OSHS sulfhydrylase</shortName>
        <ecNumber evidence="3">2.5.1.-</ecNumber>
    </recommendedName>
</protein>
<proteinExistence type="inferred from homology"/>
<evidence type="ECO:0000313" key="6">
    <source>
        <dbReference type="EMBL" id="KEQ15499.1"/>
    </source>
</evidence>
<evidence type="ECO:0000256" key="4">
    <source>
        <dbReference type="PIRSR" id="PIRSR001434-2"/>
    </source>
</evidence>
<dbReference type="EC" id="2.5.1.-" evidence="3"/>
<dbReference type="GO" id="GO:0005737">
    <property type="term" value="C:cytoplasm"/>
    <property type="evidence" value="ECO:0007669"/>
    <property type="project" value="TreeGrafter"/>
</dbReference>
<keyword evidence="2 3" id="KW-0663">Pyridoxal phosphate</keyword>
<feature type="modified residue" description="N6-(pyridoxal phosphate)lysine" evidence="3 4">
    <location>
        <position position="222"/>
    </location>
</feature>
<evidence type="ECO:0000256" key="3">
    <source>
        <dbReference type="HAMAP-Rule" id="MF_02056"/>
    </source>
</evidence>
<dbReference type="InterPro" id="IPR015424">
    <property type="entry name" value="PyrdxlP-dep_Trfase"/>
</dbReference>
<dbReference type="GO" id="GO:0016765">
    <property type="term" value="F:transferase activity, transferring alkyl or aryl (other than methyl) groups"/>
    <property type="evidence" value="ECO:0007669"/>
    <property type="project" value="UniProtKB-UniRule"/>
</dbReference>
<comment type="function">
    <text evidence="3">Catalyzes the formation of L-homocysteine from O-succinyl-L-homoserine (OSHS) and hydrogen sulfide.</text>
</comment>
<organism evidence="6 7">
    <name type="scientific">Endozoicomonas montiporae</name>
    <dbReference type="NCBI Taxonomy" id="1027273"/>
    <lineage>
        <taxon>Bacteria</taxon>
        <taxon>Pseudomonadati</taxon>
        <taxon>Pseudomonadota</taxon>
        <taxon>Gammaproteobacteria</taxon>
        <taxon>Oceanospirillales</taxon>
        <taxon>Endozoicomonadaceae</taxon>
        <taxon>Endozoicomonas</taxon>
    </lineage>
</organism>
<dbReference type="InterPro" id="IPR006234">
    <property type="entry name" value="O-succ-hSer_sulfhydrylase"/>
</dbReference>
<dbReference type="NCBIfam" id="TIGR01325">
    <property type="entry name" value="O_suc_HS_sulf"/>
    <property type="match status" value="1"/>
</dbReference>
<dbReference type="Gene3D" id="3.40.640.10">
    <property type="entry name" value="Type I PLP-dependent aspartate aminotransferase-like (Major domain)"/>
    <property type="match status" value="1"/>
</dbReference>
<dbReference type="PANTHER" id="PTHR11808">
    <property type="entry name" value="TRANS-SULFURATION ENZYME FAMILY MEMBER"/>
    <property type="match status" value="1"/>
</dbReference>
<dbReference type="EMBL" id="JOKG01000001">
    <property type="protein sequence ID" value="KEQ15499.1"/>
    <property type="molecule type" value="Genomic_DNA"/>
</dbReference>
<dbReference type="GO" id="GO:0016846">
    <property type="term" value="F:carbon-sulfur lyase activity"/>
    <property type="evidence" value="ECO:0007669"/>
    <property type="project" value="TreeGrafter"/>
</dbReference>
<dbReference type="CDD" id="cd00614">
    <property type="entry name" value="CGS_like"/>
    <property type="match status" value="1"/>
</dbReference>
<name>A0A081NAM6_9GAMM</name>
<comment type="similarity">
    <text evidence="3">Belongs to the trans-sulfuration enzymes family. MetZ subfamily.</text>
</comment>
<dbReference type="AlphaFoldDB" id="A0A081NAM6"/>
<dbReference type="InterPro" id="IPR000277">
    <property type="entry name" value="Cys/Met-Metab_PyrdxlP-dep_enz"/>
</dbReference>
<gene>
    <name evidence="3" type="primary">metZ</name>
    <name evidence="6" type="ORF">GZ77_02360</name>
</gene>
<dbReference type="FunFam" id="3.90.1150.10:FF:000033">
    <property type="entry name" value="Cystathionine gamma-synthase"/>
    <property type="match status" value="1"/>
</dbReference>
<dbReference type="NCBIfam" id="NF006003">
    <property type="entry name" value="PRK08133.1"/>
    <property type="match status" value="1"/>
</dbReference>
<dbReference type="PIRSF" id="PIRSF001434">
    <property type="entry name" value="CGS"/>
    <property type="match status" value="1"/>
</dbReference>
<comment type="subunit">
    <text evidence="3">Homotetramer.</text>
</comment>
<dbReference type="UniPathway" id="UPA00051">
    <property type="reaction ID" value="UER00449"/>
</dbReference>
<accession>A0A081NAM6</accession>
<comment type="catalytic activity">
    <reaction evidence="3">
        <text>O-succinyl-L-homoserine + hydrogen sulfide = L-homocysteine + succinate</text>
        <dbReference type="Rhea" id="RHEA:27826"/>
        <dbReference type="ChEBI" id="CHEBI:29919"/>
        <dbReference type="ChEBI" id="CHEBI:30031"/>
        <dbReference type="ChEBI" id="CHEBI:57661"/>
        <dbReference type="ChEBI" id="CHEBI:58199"/>
    </reaction>
</comment>
<dbReference type="PANTHER" id="PTHR11808:SF80">
    <property type="entry name" value="CYSTATHIONINE GAMMA-LYASE"/>
    <property type="match status" value="1"/>
</dbReference>
<dbReference type="Pfam" id="PF01053">
    <property type="entry name" value="Cys_Met_Meta_PP"/>
    <property type="match status" value="1"/>
</dbReference>
<keyword evidence="3" id="KW-0486">Methionine biosynthesis</keyword>
<dbReference type="Gene3D" id="3.90.1150.10">
    <property type="entry name" value="Aspartate Aminotransferase, domain 1"/>
    <property type="match status" value="1"/>
</dbReference>